<feature type="region of interest" description="Disordered" evidence="1">
    <location>
        <begin position="135"/>
        <end position="215"/>
    </location>
</feature>
<evidence type="ECO:0000313" key="3">
    <source>
        <dbReference type="EMBL" id="KAK4194655.1"/>
    </source>
</evidence>
<dbReference type="EMBL" id="MU864047">
    <property type="protein sequence ID" value="KAK4194655.1"/>
    <property type="molecule type" value="Genomic_DNA"/>
</dbReference>
<evidence type="ECO:0000313" key="4">
    <source>
        <dbReference type="Proteomes" id="UP001303160"/>
    </source>
</evidence>
<dbReference type="PANTHER" id="PTHR38122">
    <property type="entry name" value="GLYCOPROTEIN X"/>
    <property type="match status" value="1"/>
</dbReference>
<sequence length="344" mass="36832">MDLHHEKRQGNGLNIPAVCFAACDNAYLEAQRVGRQPELCEAGSAFRATYEDCRLCIASNQDKPRDTGLLPQFQTYIDYCIELVSLPPLPPPPPPRSTSTSTTLIDPTTTSVAAIPTLSSTSVTAAVSTILSSVTTHTPTTSHVSRSSSTTSTLTGNSSGFTSQTSTMSPATTPETFSSTSASATIGGTQGTNVSTETSTFPSSTMPPPERNAGTPDNTVLISAIVGTVVGVGLLILLLMVYWGRRVKKAACHLPSQPQLDGRSILHLNPQGPVQEMHEFHGTTEMDVPRVWYELDTRPLNSLRWMARAQQSQMSGARSLGSLGENQKRGNGQRTPESRTRNSV</sequence>
<protein>
    <submittedName>
        <fullName evidence="3">Uncharacterized protein</fullName>
    </submittedName>
</protein>
<keyword evidence="2" id="KW-0812">Transmembrane</keyword>
<evidence type="ECO:0000256" key="1">
    <source>
        <dbReference type="SAM" id="MobiDB-lite"/>
    </source>
</evidence>
<feature type="compositionally biased region" description="Low complexity" evidence="1">
    <location>
        <begin position="135"/>
        <end position="204"/>
    </location>
</feature>
<keyword evidence="4" id="KW-1185">Reference proteome</keyword>
<accession>A0AAN6X641</accession>
<organism evidence="3 4">
    <name type="scientific">Triangularia verruculosa</name>
    <dbReference type="NCBI Taxonomy" id="2587418"/>
    <lineage>
        <taxon>Eukaryota</taxon>
        <taxon>Fungi</taxon>
        <taxon>Dikarya</taxon>
        <taxon>Ascomycota</taxon>
        <taxon>Pezizomycotina</taxon>
        <taxon>Sordariomycetes</taxon>
        <taxon>Sordariomycetidae</taxon>
        <taxon>Sordariales</taxon>
        <taxon>Podosporaceae</taxon>
        <taxon>Triangularia</taxon>
    </lineage>
</organism>
<name>A0AAN6X641_9PEZI</name>
<reference evidence="3" key="1">
    <citation type="journal article" date="2023" name="Mol. Phylogenet. Evol.">
        <title>Genome-scale phylogeny and comparative genomics of the fungal order Sordariales.</title>
        <authorList>
            <person name="Hensen N."/>
            <person name="Bonometti L."/>
            <person name="Westerberg I."/>
            <person name="Brannstrom I.O."/>
            <person name="Guillou S."/>
            <person name="Cros-Aarteil S."/>
            <person name="Calhoun S."/>
            <person name="Haridas S."/>
            <person name="Kuo A."/>
            <person name="Mondo S."/>
            <person name="Pangilinan J."/>
            <person name="Riley R."/>
            <person name="LaButti K."/>
            <person name="Andreopoulos B."/>
            <person name="Lipzen A."/>
            <person name="Chen C."/>
            <person name="Yan M."/>
            <person name="Daum C."/>
            <person name="Ng V."/>
            <person name="Clum A."/>
            <person name="Steindorff A."/>
            <person name="Ohm R.A."/>
            <person name="Martin F."/>
            <person name="Silar P."/>
            <person name="Natvig D.O."/>
            <person name="Lalanne C."/>
            <person name="Gautier V."/>
            <person name="Ament-Velasquez S.L."/>
            <person name="Kruys A."/>
            <person name="Hutchinson M.I."/>
            <person name="Powell A.J."/>
            <person name="Barry K."/>
            <person name="Miller A.N."/>
            <person name="Grigoriev I.V."/>
            <person name="Debuchy R."/>
            <person name="Gladieux P."/>
            <person name="Hiltunen Thoren M."/>
            <person name="Johannesson H."/>
        </authorList>
    </citation>
    <scope>NUCLEOTIDE SEQUENCE</scope>
    <source>
        <strain evidence="3">CBS 315.58</strain>
    </source>
</reference>
<keyword evidence="2" id="KW-1133">Transmembrane helix</keyword>
<dbReference type="AlphaFoldDB" id="A0AAN6X641"/>
<feature type="transmembrane region" description="Helical" evidence="2">
    <location>
        <begin position="220"/>
        <end position="243"/>
    </location>
</feature>
<proteinExistence type="predicted"/>
<feature type="region of interest" description="Disordered" evidence="1">
    <location>
        <begin position="316"/>
        <end position="344"/>
    </location>
</feature>
<gene>
    <name evidence="3" type="ORF">QBC40DRAFT_29929</name>
</gene>
<keyword evidence="2" id="KW-0472">Membrane</keyword>
<reference evidence="3" key="2">
    <citation type="submission" date="2023-05" db="EMBL/GenBank/DDBJ databases">
        <authorList>
            <consortium name="Lawrence Berkeley National Laboratory"/>
            <person name="Steindorff A."/>
            <person name="Hensen N."/>
            <person name="Bonometti L."/>
            <person name="Westerberg I."/>
            <person name="Brannstrom I.O."/>
            <person name="Guillou S."/>
            <person name="Cros-Aarteil S."/>
            <person name="Calhoun S."/>
            <person name="Haridas S."/>
            <person name="Kuo A."/>
            <person name="Mondo S."/>
            <person name="Pangilinan J."/>
            <person name="Riley R."/>
            <person name="Labutti K."/>
            <person name="Andreopoulos B."/>
            <person name="Lipzen A."/>
            <person name="Chen C."/>
            <person name="Yanf M."/>
            <person name="Daum C."/>
            <person name="Ng V."/>
            <person name="Clum A."/>
            <person name="Ohm R."/>
            <person name="Martin F."/>
            <person name="Silar P."/>
            <person name="Natvig D."/>
            <person name="Lalanne C."/>
            <person name="Gautier V."/>
            <person name="Ament-Velasquez S.L."/>
            <person name="Kruys A."/>
            <person name="Hutchinson M.I."/>
            <person name="Powell A.J."/>
            <person name="Barry K."/>
            <person name="Miller A.N."/>
            <person name="Grigoriev I.V."/>
            <person name="Debuchy R."/>
            <person name="Gladieux P."/>
            <person name="Thoren M.H."/>
            <person name="Johannesson H."/>
        </authorList>
    </citation>
    <scope>NUCLEOTIDE SEQUENCE</scope>
    <source>
        <strain evidence="3">CBS 315.58</strain>
    </source>
</reference>
<dbReference type="Proteomes" id="UP001303160">
    <property type="component" value="Unassembled WGS sequence"/>
</dbReference>
<dbReference type="PANTHER" id="PTHR38122:SF1">
    <property type="entry name" value="GLYCOPROTEIN X"/>
    <property type="match status" value="1"/>
</dbReference>
<comment type="caution">
    <text evidence="3">The sequence shown here is derived from an EMBL/GenBank/DDBJ whole genome shotgun (WGS) entry which is preliminary data.</text>
</comment>
<evidence type="ECO:0000256" key="2">
    <source>
        <dbReference type="SAM" id="Phobius"/>
    </source>
</evidence>